<reference evidence="2 3" key="1">
    <citation type="journal article" date="2023" name="Plants (Basel)">
        <title>Bridging the Gap: Combining Genomics and Transcriptomics Approaches to Understand Stylosanthes scabra, an Orphan Legume from the Brazilian Caatinga.</title>
        <authorList>
            <person name="Ferreira-Neto J.R.C."/>
            <person name="da Silva M.D."/>
            <person name="Binneck E."/>
            <person name="de Melo N.F."/>
            <person name="da Silva R.H."/>
            <person name="de Melo A.L.T.M."/>
            <person name="Pandolfi V."/>
            <person name="Bustamante F.O."/>
            <person name="Brasileiro-Vidal A.C."/>
            <person name="Benko-Iseppon A.M."/>
        </authorList>
    </citation>
    <scope>NUCLEOTIDE SEQUENCE [LARGE SCALE GENOMIC DNA]</scope>
    <source>
        <tissue evidence="2">Leaves</tissue>
    </source>
</reference>
<accession>A0ABU6T5L0</accession>
<dbReference type="PANTHER" id="PTHR47911">
    <property type="entry name" value="HYDROXYPROLINE-RICH GLYCOPROTEIN-LIKE"/>
    <property type="match status" value="1"/>
</dbReference>
<feature type="compositionally biased region" description="Basic and acidic residues" evidence="1">
    <location>
        <begin position="135"/>
        <end position="147"/>
    </location>
</feature>
<dbReference type="EMBL" id="JASCZI010090641">
    <property type="protein sequence ID" value="MED6143774.1"/>
    <property type="molecule type" value="Genomic_DNA"/>
</dbReference>
<feature type="compositionally biased region" description="Polar residues" evidence="1">
    <location>
        <begin position="18"/>
        <end position="29"/>
    </location>
</feature>
<feature type="compositionally biased region" description="Basic and acidic residues" evidence="1">
    <location>
        <begin position="286"/>
        <end position="308"/>
    </location>
</feature>
<keyword evidence="3" id="KW-1185">Reference proteome</keyword>
<sequence>MRGIIGVRLQNPTISNATRNTLTQFSTSSGFGGGGGRGGGRGRGGFGLGGPFGVNERAPGKPSSGDPKSEAPEAPAPPPPISGRGHGRGRPADPPSGMPSFSSFMSSIKQPSAGRGRGGPLLSHIQQDSQQQPDSEPKKSIFFKREEEDGAGTGASSDVSPPKAPSLSSSDVESDQKNLPGGILGVLSGTGRGKPEKQPDPIAQGSQENRHIRTQRAPGIGGGDLRAPAAATAAALSDSVPKRQPTQSVDDAVNAARRILLQKDNGDGSGRGRGRRGFDQGRGGGRGREGFRVWDLEERGGRDKDEKASPIGLFHGDDDADGERFAKRVGPDIMNQLTAGFEEMAHSVLPSPLEDEYLEAFDTNCAVSG</sequence>
<name>A0ABU6T5L0_9FABA</name>
<evidence type="ECO:0000313" key="3">
    <source>
        <dbReference type="Proteomes" id="UP001341840"/>
    </source>
</evidence>
<feature type="compositionally biased region" description="Low complexity" evidence="1">
    <location>
        <begin position="98"/>
        <end position="107"/>
    </location>
</feature>
<evidence type="ECO:0000256" key="1">
    <source>
        <dbReference type="SAM" id="MobiDB-lite"/>
    </source>
</evidence>
<feature type="region of interest" description="Disordered" evidence="1">
    <location>
        <begin position="18"/>
        <end position="324"/>
    </location>
</feature>
<organism evidence="2 3">
    <name type="scientific">Stylosanthes scabra</name>
    <dbReference type="NCBI Taxonomy" id="79078"/>
    <lineage>
        <taxon>Eukaryota</taxon>
        <taxon>Viridiplantae</taxon>
        <taxon>Streptophyta</taxon>
        <taxon>Embryophyta</taxon>
        <taxon>Tracheophyta</taxon>
        <taxon>Spermatophyta</taxon>
        <taxon>Magnoliopsida</taxon>
        <taxon>eudicotyledons</taxon>
        <taxon>Gunneridae</taxon>
        <taxon>Pentapetalae</taxon>
        <taxon>rosids</taxon>
        <taxon>fabids</taxon>
        <taxon>Fabales</taxon>
        <taxon>Fabaceae</taxon>
        <taxon>Papilionoideae</taxon>
        <taxon>50 kb inversion clade</taxon>
        <taxon>dalbergioids sensu lato</taxon>
        <taxon>Dalbergieae</taxon>
        <taxon>Pterocarpus clade</taxon>
        <taxon>Stylosanthes</taxon>
    </lineage>
</organism>
<comment type="caution">
    <text evidence="2">The sequence shown here is derived from an EMBL/GenBank/DDBJ whole genome shotgun (WGS) entry which is preliminary data.</text>
</comment>
<dbReference type="Proteomes" id="UP001341840">
    <property type="component" value="Unassembled WGS sequence"/>
</dbReference>
<feature type="compositionally biased region" description="Gly residues" evidence="1">
    <location>
        <begin position="30"/>
        <end position="52"/>
    </location>
</feature>
<protein>
    <submittedName>
        <fullName evidence="2">Uncharacterized protein</fullName>
    </submittedName>
</protein>
<feature type="compositionally biased region" description="Gly residues" evidence="1">
    <location>
        <begin position="182"/>
        <end position="192"/>
    </location>
</feature>
<gene>
    <name evidence="2" type="ORF">PIB30_009023</name>
</gene>
<evidence type="ECO:0000313" key="2">
    <source>
        <dbReference type="EMBL" id="MED6143774.1"/>
    </source>
</evidence>
<dbReference type="PANTHER" id="PTHR47911:SF1">
    <property type="entry name" value="OS06G0664400 PROTEIN"/>
    <property type="match status" value="1"/>
</dbReference>
<proteinExistence type="predicted"/>